<reference evidence="3 4" key="1">
    <citation type="submission" date="2019-06" db="EMBL/GenBank/DDBJ databases">
        <title>A chromosome-scale genome assembly of the striped catfish, Pangasianodon hypophthalmus.</title>
        <authorList>
            <person name="Wen M."/>
            <person name="Zahm M."/>
            <person name="Roques C."/>
            <person name="Cabau C."/>
            <person name="Klopp C."/>
            <person name="Donnadieu C."/>
            <person name="Jouanno E."/>
            <person name="Avarre J.-C."/>
            <person name="Campet M."/>
            <person name="Ha T.T.T."/>
            <person name="Dugue R."/>
            <person name="Lampietro C."/>
            <person name="Louis A."/>
            <person name="Herpin A."/>
            <person name="Echchiki A."/>
            <person name="Berthelot C."/>
            <person name="Parey E."/>
            <person name="Roest-Crollius H."/>
            <person name="Braasch I."/>
            <person name="Postlethwait J."/>
            <person name="Bobe J."/>
            <person name="Montfort J."/>
            <person name="Bouchez O."/>
            <person name="Begum T."/>
            <person name="Schartl M."/>
            <person name="Guiguen Y."/>
        </authorList>
    </citation>
    <scope>NUCLEOTIDE SEQUENCE [LARGE SCALE GENOMIC DNA]</scope>
    <source>
        <strain evidence="3 4">Indonesia</strain>
        <tissue evidence="3">Blood</tissue>
    </source>
</reference>
<dbReference type="EMBL" id="VFJC01000014">
    <property type="protein sequence ID" value="KAB5554205.1"/>
    <property type="molecule type" value="Genomic_DNA"/>
</dbReference>
<comment type="caution">
    <text evidence="3">The sequence shown here is derived from an EMBL/GenBank/DDBJ whole genome shotgun (WGS) entry which is preliminary data.</text>
</comment>
<evidence type="ECO:0000313" key="4">
    <source>
        <dbReference type="Proteomes" id="UP000327468"/>
    </source>
</evidence>
<feature type="chain" id="PRO_5024415497" description="Fibronectin type-III domain-containing protein" evidence="2">
    <location>
        <begin position="19"/>
        <end position="248"/>
    </location>
</feature>
<keyword evidence="1" id="KW-1133">Transmembrane helix</keyword>
<dbReference type="InterPro" id="IPR036116">
    <property type="entry name" value="FN3_sf"/>
</dbReference>
<keyword evidence="2" id="KW-0732">Signal</keyword>
<protein>
    <recommendedName>
        <fullName evidence="5">Fibronectin type-III domain-containing protein</fullName>
    </recommendedName>
</protein>
<sequence length="248" mass="26664">MQNFTLLLLTLLVDFLLAASVNPLASLPPVTKTRIRYIGVTDDYDDEATPKPNSKVPDQTGATTTHFTPQECEYDPCVVPKVPCSVIAAETKCYCPGITGPDELPAAPEIKELKQGASGLVEVHWCAPLSTVSYYKVITEEGHEPQVFNNSSRSGSVQGVKFGSRVCVVAGNSVGFSTESEISCALFEPHKSNHVLQMSGAIAGGIGLLLLALALALVLLWRRRRGRKNGSMDGEGLRNPSYTTNETL</sequence>
<feature type="transmembrane region" description="Helical" evidence="1">
    <location>
        <begin position="201"/>
        <end position="221"/>
    </location>
</feature>
<organism evidence="3 4">
    <name type="scientific">Pangasianodon hypophthalmus</name>
    <name type="common">Striped catfish</name>
    <name type="synonym">Helicophagus hypophthalmus</name>
    <dbReference type="NCBI Taxonomy" id="310915"/>
    <lineage>
        <taxon>Eukaryota</taxon>
        <taxon>Metazoa</taxon>
        <taxon>Chordata</taxon>
        <taxon>Craniata</taxon>
        <taxon>Vertebrata</taxon>
        <taxon>Euteleostomi</taxon>
        <taxon>Actinopterygii</taxon>
        <taxon>Neopterygii</taxon>
        <taxon>Teleostei</taxon>
        <taxon>Ostariophysi</taxon>
        <taxon>Siluriformes</taxon>
        <taxon>Pangasiidae</taxon>
        <taxon>Pangasianodon</taxon>
    </lineage>
</organism>
<evidence type="ECO:0000256" key="2">
    <source>
        <dbReference type="SAM" id="SignalP"/>
    </source>
</evidence>
<name>A0A5N5MG97_PANHP</name>
<keyword evidence="4" id="KW-1185">Reference proteome</keyword>
<dbReference type="SUPFAM" id="SSF49265">
    <property type="entry name" value="Fibronectin type III"/>
    <property type="match status" value="1"/>
</dbReference>
<gene>
    <name evidence="3" type="ORF">PHYPO_G00047490</name>
</gene>
<keyword evidence="1" id="KW-0472">Membrane</keyword>
<evidence type="ECO:0000313" key="3">
    <source>
        <dbReference type="EMBL" id="KAB5554205.1"/>
    </source>
</evidence>
<evidence type="ECO:0000256" key="1">
    <source>
        <dbReference type="SAM" id="Phobius"/>
    </source>
</evidence>
<keyword evidence="1" id="KW-0812">Transmembrane</keyword>
<evidence type="ECO:0008006" key="5">
    <source>
        <dbReference type="Google" id="ProtNLM"/>
    </source>
</evidence>
<dbReference type="AlphaFoldDB" id="A0A5N5MG97"/>
<dbReference type="Proteomes" id="UP000327468">
    <property type="component" value="Chromosome 13"/>
</dbReference>
<proteinExistence type="predicted"/>
<feature type="signal peptide" evidence="2">
    <location>
        <begin position="1"/>
        <end position="18"/>
    </location>
</feature>
<accession>A0A5N5MG97</accession>